<organism evidence="1 2">
    <name type="scientific">Thelephora ganbajun</name>
    <name type="common">Ganba fungus</name>
    <dbReference type="NCBI Taxonomy" id="370292"/>
    <lineage>
        <taxon>Eukaryota</taxon>
        <taxon>Fungi</taxon>
        <taxon>Dikarya</taxon>
        <taxon>Basidiomycota</taxon>
        <taxon>Agaricomycotina</taxon>
        <taxon>Agaricomycetes</taxon>
        <taxon>Thelephorales</taxon>
        <taxon>Thelephoraceae</taxon>
        <taxon>Thelephora</taxon>
    </lineage>
</organism>
<protein>
    <submittedName>
        <fullName evidence="1">Uncharacterized protein</fullName>
    </submittedName>
</protein>
<comment type="caution">
    <text evidence="1">The sequence shown here is derived from an EMBL/GenBank/DDBJ whole genome shotgun (WGS) entry which is preliminary data.</text>
</comment>
<reference evidence="1" key="1">
    <citation type="submission" date="2019-10" db="EMBL/GenBank/DDBJ databases">
        <authorList>
            <consortium name="DOE Joint Genome Institute"/>
            <person name="Kuo A."/>
            <person name="Miyauchi S."/>
            <person name="Kiss E."/>
            <person name="Drula E."/>
            <person name="Kohler A."/>
            <person name="Sanchez-Garcia M."/>
            <person name="Andreopoulos B."/>
            <person name="Barry K.W."/>
            <person name="Bonito G."/>
            <person name="Buee M."/>
            <person name="Carver A."/>
            <person name="Chen C."/>
            <person name="Cichocki N."/>
            <person name="Clum A."/>
            <person name="Culley D."/>
            <person name="Crous P.W."/>
            <person name="Fauchery L."/>
            <person name="Girlanda M."/>
            <person name="Hayes R."/>
            <person name="Keri Z."/>
            <person name="Labutti K."/>
            <person name="Lipzen A."/>
            <person name="Lombard V."/>
            <person name="Magnuson J."/>
            <person name="Maillard F."/>
            <person name="Morin E."/>
            <person name="Murat C."/>
            <person name="Nolan M."/>
            <person name="Ohm R."/>
            <person name="Pangilinan J."/>
            <person name="Pereira M."/>
            <person name="Perotto S."/>
            <person name="Peter M."/>
            <person name="Riley R."/>
            <person name="Sitrit Y."/>
            <person name="Stielow B."/>
            <person name="Szollosi G."/>
            <person name="Zifcakova L."/>
            <person name="Stursova M."/>
            <person name="Spatafora J.W."/>
            <person name="Tedersoo L."/>
            <person name="Vaario L.-M."/>
            <person name="Yamada A."/>
            <person name="Yan M."/>
            <person name="Wang P."/>
            <person name="Xu J."/>
            <person name="Bruns T."/>
            <person name="Baldrian P."/>
            <person name="Vilgalys R."/>
            <person name="Henrissat B."/>
            <person name="Grigoriev I.V."/>
            <person name="Hibbett D."/>
            <person name="Nagy L.G."/>
            <person name="Martin F.M."/>
        </authorList>
    </citation>
    <scope>NUCLEOTIDE SEQUENCE</scope>
    <source>
        <strain evidence="1">P2</strain>
    </source>
</reference>
<gene>
    <name evidence="1" type="ORF">BDM02DRAFT_3121822</name>
</gene>
<dbReference type="Proteomes" id="UP000886501">
    <property type="component" value="Unassembled WGS sequence"/>
</dbReference>
<proteinExistence type="predicted"/>
<dbReference type="EMBL" id="MU118136">
    <property type="protein sequence ID" value="KAF9644476.1"/>
    <property type="molecule type" value="Genomic_DNA"/>
</dbReference>
<sequence>MDELHTVAEDRVSSRTPEIVPATAGASADSTFHVHQLPSSNEDGFPPLMVRIEALDASTTARRYVQLYPTIRGKIAVLDLASDECRAGG</sequence>
<name>A0ACB6Z5P9_THEGA</name>
<evidence type="ECO:0000313" key="2">
    <source>
        <dbReference type="Proteomes" id="UP000886501"/>
    </source>
</evidence>
<keyword evidence="2" id="KW-1185">Reference proteome</keyword>
<accession>A0ACB6Z5P9</accession>
<evidence type="ECO:0000313" key="1">
    <source>
        <dbReference type="EMBL" id="KAF9644476.1"/>
    </source>
</evidence>
<reference evidence="1" key="2">
    <citation type="journal article" date="2020" name="Nat. Commun.">
        <title>Large-scale genome sequencing of mycorrhizal fungi provides insights into the early evolution of symbiotic traits.</title>
        <authorList>
            <person name="Miyauchi S."/>
            <person name="Kiss E."/>
            <person name="Kuo A."/>
            <person name="Drula E."/>
            <person name="Kohler A."/>
            <person name="Sanchez-Garcia M."/>
            <person name="Morin E."/>
            <person name="Andreopoulos B."/>
            <person name="Barry K.W."/>
            <person name="Bonito G."/>
            <person name="Buee M."/>
            <person name="Carver A."/>
            <person name="Chen C."/>
            <person name="Cichocki N."/>
            <person name="Clum A."/>
            <person name="Culley D."/>
            <person name="Crous P.W."/>
            <person name="Fauchery L."/>
            <person name="Girlanda M."/>
            <person name="Hayes R.D."/>
            <person name="Keri Z."/>
            <person name="LaButti K."/>
            <person name="Lipzen A."/>
            <person name="Lombard V."/>
            <person name="Magnuson J."/>
            <person name="Maillard F."/>
            <person name="Murat C."/>
            <person name="Nolan M."/>
            <person name="Ohm R.A."/>
            <person name="Pangilinan J."/>
            <person name="Pereira M.F."/>
            <person name="Perotto S."/>
            <person name="Peter M."/>
            <person name="Pfister S."/>
            <person name="Riley R."/>
            <person name="Sitrit Y."/>
            <person name="Stielow J.B."/>
            <person name="Szollosi G."/>
            <person name="Zifcakova L."/>
            <person name="Stursova M."/>
            <person name="Spatafora J.W."/>
            <person name="Tedersoo L."/>
            <person name="Vaario L.M."/>
            <person name="Yamada A."/>
            <person name="Yan M."/>
            <person name="Wang P."/>
            <person name="Xu J."/>
            <person name="Bruns T."/>
            <person name="Baldrian P."/>
            <person name="Vilgalys R."/>
            <person name="Dunand C."/>
            <person name="Henrissat B."/>
            <person name="Grigoriev I.V."/>
            <person name="Hibbett D."/>
            <person name="Nagy L.G."/>
            <person name="Martin F.M."/>
        </authorList>
    </citation>
    <scope>NUCLEOTIDE SEQUENCE</scope>
    <source>
        <strain evidence="1">P2</strain>
    </source>
</reference>